<dbReference type="OrthoDB" id="5951444at2"/>
<evidence type="ECO:0000259" key="1">
    <source>
        <dbReference type="Pfam" id="PF08818"/>
    </source>
</evidence>
<dbReference type="Pfam" id="PF08818">
    <property type="entry name" value="DUF1801"/>
    <property type="match status" value="1"/>
</dbReference>
<comment type="caution">
    <text evidence="2">The sequence shown here is derived from an EMBL/GenBank/DDBJ whole genome shotgun (WGS) entry which is preliminary data.</text>
</comment>
<dbReference type="Proteomes" id="UP000273675">
    <property type="component" value="Unassembled WGS sequence"/>
</dbReference>
<gene>
    <name evidence="2" type="ORF">C7435_1656</name>
</gene>
<protein>
    <submittedName>
        <fullName evidence="2">Uncharacterized protein DUF1801</fullName>
    </submittedName>
</protein>
<sequence>MAENKTQPSATSASEFIASIENPTRRADAETMLAMMQRITGWQPRMWGPSIIGFGEYHYKYESGREGDFMRTGFSPRKANLVLYIMPGYADYSDKLARLGKHKIGKSCLYINKLADIDMAVLEEIIEAGLDDMARKYPL</sequence>
<proteinExistence type="predicted"/>
<dbReference type="AlphaFoldDB" id="A0A495DDP9"/>
<dbReference type="RefSeq" id="WP_121210776.1">
    <property type="nucleotide sequence ID" value="NZ_RBIM01000003.1"/>
</dbReference>
<evidence type="ECO:0000313" key="3">
    <source>
        <dbReference type="Proteomes" id="UP000273675"/>
    </source>
</evidence>
<dbReference type="InterPro" id="IPR014922">
    <property type="entry name" value="YdhG-like"/>
</dbReference>
<feature type="domain" description="YdhG-like" evidence="1">
    <location>
        <begin position="25"/>
        <end position="128"/>
    </location>
</feature>
<dbReference type="EMBL" id="RBIM01000003">
    <property type="protein sequence ID" value="RKR00448.1"/>
    <property type="molecule type" value="Genomic_DNA"/>
</dbReference>
<organism evidence="2 3">
    <name type="scientific">Maricaulis maris</name>
    <dbReference type="NCBI Taxonomy" id="74318"/>
    <lineage>
        <taxon>Bacteria</taxon>
        <taxon>Pseudomonadati</taxon>
        <taxon>Pseudomonadota</taxon>
        <taxon>Alphaproteobacteria</taxon>
        <taxon>Maricaulales</taxon>
        <taxon>Maricaulaceae</taxon>
        <taxon>Maricaulis</taxon>
    </lineage>
</organism>
<reference evidence="2 3" key="1">
    <citation type="submission" date="2018-10" db="EMBL/GenBank/DDBJ databases">
        <title>Genomic Encyclopedia of Type Strains, Phase IV (KMG-IV): sequencing the most valuable type-strain genomes for metagenomic binning, comparative biology and taxonomic classification.</title>
        <authorList>
            <person name="Goeker M."/>
        </authorList>
    </citation>
    <scope>NUCLEOTIDE SEQUENCE [LARGE SCALE GENOMIC DNA]</scope>
    <source>
        <strain evidence="2 3">DSM 4734</strain>
    </source>
</reference>
<name>A0A495DDP9_9PROT</name>
<dbReference type="SUPFAM" id="SSF159888">
    <property type="entry name" value="YdhG-like"/>
    <property type="match status" value="1"/>
</dbReference>
<evidence type="ECO:0000313" key="2">
    <source>
        <dbReference type="EMBL" id="RKR00448.1"/>
    </source>
</evidence>
<accession>A0A495DDP9</accession>